<evidence type="ECO:0000313" key="7">
    <source>
        <dbReference type="EMBL" id="WOO80601.1"/>
    </source>
</evidence>
<dbReference type="InterPro" id="IPR042098">
    <property type="entry name" value="TauD-like_sf"/>
</dbReference>
<dbReference type="Gene3D" id="3.60.130.10">
    <property type="entry name" value="Clavaminate synthase-like"/>
    <property type="match status" value="1"/>
</dbReference>
<organism evidence="7 8">
    <name type="scientific">Vanrija pseudolonga</name>
    <dbReference type="NCBI Taxonomy" id="143232"/>
    <lineage>
        <taxon>Eukaryota</taxon>
        <taxon>Fungi</taxon>
        <taxon>Dikarya</taxon>
        <taxon>Basidiomycota</taxon>
        <taxon>Agaricomycotina</taxon>
        <taxon>Tremellomycetes</taxon>
        <taxon>Trichosporonales</taxon>
        <taxon>Trichosporonaceae</taxon>
        <taxon>Vanrija</taxon>
    </lineage>
</organism>
<dbReference type="GeneID" id="87807367"/>
<dbReference type="Proteomes" id="UP000827549">
    <property type="component" value="Chromosome 3"/>
</dbReference>
<dbReference type="FunFam" id="3.60.130.10:FF:000008">
    <property type="entry name" value="Alpha-ketoglutarate-dependent taurine dioxygenase"/>
    <property type="match status" value="1"/>
</dbReference>
<evidence type="ECO:0000256" key="5">
    <source>
        <dbReference type="ARBA" id="ARBA00023004"/>
    </source>
</evidence>
<keyword evidence="4" id="KW-0560">Oxidoreductase</keyword>
<dbReference type="PANTHER" id="PTHR30468:SF9">
    <property type="entry name" value="ALPHA-KETOGLUTARATE-DEPENDENT TAURINE DIOXYGENASE (AFU_ORTHOLOGUE AFUA_3G01010)"/>
    <property type="match status" value="1"/>
</dbReference>
<proteinExistence type="inferred from homology"/>
<dbReference type="RefSeq" id="XP_062626633.1">
    <property type="nucleotide sequence ID" value="XM_062770649.1"/>
</dbReference>
<accession>A0AAF0Y9Q2</accession>
<dbReference type="GO" id="GO:0016706">
    <property type="term" value="F:2-oxoglutarate-dependent dioxygenase activity"/>
    <property type="evidence" value="ECO:0007669"/>
    <property type="project" value="TreeGrafter"/>
</dbReference>
<comment type="similarity">
    <text evidence="1">Belongs to the TfdA dioxygenase family.</text>
</comment>
<keyword evidence="3 7" id="KW-0223">Dioxygenase</keyword>
<reference evidence="7" key="1">
    <citation type="submission" date="2023-10" db="EMBL/GenBank/DDBJ databases">
        <authorList>
            <person name="Noh H."/>
        </authorList>
    </citation>
    <scope>NUCLEOTIDE SEQUENCE</scope>
    <source>
        <strain evidence="7">DUCC4014</strain>
    </source>
</reference>
<dbReference type="GO" id="GO:0005737">
    <property type="term" value="C:cytoplasm"/>
    <property type="evidence" value="ECO:0007669"/>
    <property type="project" value="TreeGrafter"/>
</dbReference>
<dbReference type="Pfam" id="PF02668">
    <property type="entry name" value="TauD"/>
    <property type="match status" value="1"/>
</dbReference>
<keyword evidence="5" id="KW-0408">Iron</keyword>
<keyword evidence="2" id="KW-0479">Metal-binding</keyword>
<evidence type="ECO:0000256" key="3">
    <source>
        <dbReference type="ARBA" id="ARBA00022964"/>
    </source>
</evidence>
<protein>
    <submittedName>
        <fullName evidence="7">Alpha-ketoglutarate-dependent sulfonate dioxygenase</fullName>
    </submittedName>
</protein>
<keyword evidence="8" id="KW-1185">Reference proteome</keyword>
<dbReference type="InterPro" id="IPR051323">
    <property type="entry name" value="AtsK-like"/>
</dbReference>
<gene>
    <name evidence="7" type="primary">SPBC460.04c_2</name>
    <name evidence="7" type="ORF">LOC62_03G004127</name>
</gene>
<dbReference type="SUPFAM" id="SSF51197">
    <property type="entry name" value="Clavaminate synthase-like"/>
    <property type="match status" value="1"/>
</dbReference>
<evidence type="ECO:0000256" key="4">
    <source>
        <dbReference type="ARBA" id="ARBA00023002"/>
    </source>
</evidence>
<dbReference type="PANTHER" id="PTHR30468">
    <property type="entry name" value="ALPHA-KETOGLUTARATE-DEPENDENT SULFONATE DIOXYGENASE"/>
    <property type="match status" value="1"/>
</dbReference>
<dbReference type="AlphaFoldDB" id="A0AAF0Y9Q2"/>
<evidence type="ECO:0000256" key="1">
    <source>
        <dbReference type="ARBA" id="ARBA00005896"/>
    </source>
</evidence>
<evidence type="ECO:0000256" key="2">
    <source>
        <dbReference type="ARBA" id="ARBA00022723"/>
    </source>
</evidence>
<feature type="domain" description="TauD/TfdA-like" evidence="6">
    <location>
        <begin position="102"/>
        <end position="368"/>
    </location>
</feature>
<dbReference type="InterPro" id="IPR003819">
    <property type="entry name" value="TauD/TfdA-like"/>
</dbReference>
<evidence type="ECO:0000313" key="8">
    <source>
        <dbReference type="Proteomes" id="UP000827549"/>
    </source>
</evidence>
<evidence type="ECO:0000259" key="6">
    <source>
        <dbReference type="Pfam" id="PF02668"/>
    </source>
</evidence>
<name>A0AAF0Y9Q2_9TREE</name>
<sequence length="638" mass="71118">MAPIAIPTTEPAPALDLATLKAALAAVDTTKVDLTVPPDTAIVRLTKAGIDLTKGYPHVPARPEIGAVQHIREYVREGPYHDPGSRADKDKKALFGAAAKVVDLTKHFGTEIIGLQLKDLTDQQKDELALLVSERGVVFFRDQDLTPQKQLELGVYWGDGIVEEHPFTPSVPGHPGVAVIWPDGWKGKWYKDRSYRRPYPSHYGWHTDFVHEAFPASYTHLHQDSVPEVGGDTLWASGYAAYDKLSPAFRTLLEGLRGIYKSGNSYPDPNDPHGPPKYITRTHPLVRTHPVTGWKVLYVNRGNMLGIEGFDQAESDALLDYLNNLYERSLDIQLRWHWTPGTSAIWDNRATIHSVSFDYDEVRHGTRVASLAEKPYFDPASKSRAEALGIKGFLKTEDVEARFASNNRLFRIPSVQLFAASPVFSAPHDISSAGGDKTVQFTDSTIETSKVLHTVLSLMTTSKLDMCLDHRSTTGWCQHLANIVAFLKKYECDRTLQALLHAYHYDNLMGHWGTINHALPGLVLGALADDISYCMIVIDIYHKRLQGPMSVYPDGTAEMQKNDPRTRCRDAKPTNVLLPANMSLTIHRLLPPDYIWALSRSWLDANQNLGSWAYQFSSFASKALQPRTTPTAKSTTSS</sequence>
<dbReference type="EMBL" id="CP086716">
    <property type="protein sequence ID" value="WOO80601.1"/>
    <property type="molecule type" value="Genomic_DNA"/>
</dbReference>
<dbReference type="GO" id="GO:0046872">
    <property type="term" value="F:metal ion binding"/>
    <property type="evidence" value="ECO:0007669"/>
    <property type="project" value="UniProtKB-KW"/>
</dbReference>